<comment type="similarity">
    <text evidence="6">Belongs to the UPF0758 family.</text>
</comment>
<protein>
    <submittedName>
        <fullName evidence="9">DNA repair protein RadC</fullName>
    </submittedName>
</protein>
<evidence type="ECO:0000256" key="6">
    <source>
        <dbReference type="RuleBase" id="RU003797"/>
    </source>
</evidence>
<keyword evidence="4" id="KW-0862">Zinc</keyword>
<dbReference type="InterPro" id="IPR037518">
    <property type="entry name" value="MPN"/>
</dbReference>
<dbReference type="CDD" id="cd08071">
    <property type="entry name" value="MPN_DUF2466"/>
    <property type="match status" value="1"/>
</dbReference>
<sequence length="231" mass="25405">MTEKQNSLKRSGSKEQPREKLLRTGLKAMTDAELLAIILGAGSKGVSVLQLGEQLMESAGGDLHNLARMTTEEMSSLHGVGTVKALVVRSALELGRRNRTLPKQNNRIKIENSQVVYELMAPQLLYLQHEEFWIILLNRSNEVLHQVQLSIGGVAGTIADPKLIFKYALDRLASSIILVHNHPSGNVQPSAADKMLTQKVKQAGAFLDINVLDHLILGEGRYYSFADEGSL</sequence>
<evidence type="ECO:0000256" key="5">
    <source>
        <dbReference type="ARBA" id="ARBA00023049"/>
    </source>
</evidence>
<accession>A0ABP9D5L7</accession>
<dbReference type="RefSeq" id="WP_345370037.1">
    <property type="nucleotide sequence ID" value="NZ_BAABJX010000020.1"/>
</dbReference>
<evidence type="ECO:0000256" key="3">
    <source>
        <dbReference type="ARBA" id="ARBA00022801"/>
    </source>
</evidence>
<dbReference type="Pfam" id="PF04002">
    <property type="entry name" value="RadC"/>
    <property type="match status" value="1"/>
</dbReference>
<dbReference type="InterPro" id="IPR020891">
    <property type="entry name" value="UPF0758_CS"/>
</dbReference>
<feature type="compositionally biased region" description="Polar residues" evidence="7">
    <location>
        <begin position="1"/>
        <end position="10"/>
    </location>
</feature>
<feature type="domain" description="MPN" evidence="8">
    <location>
        <begin position="109"/>
        <end position="231"/>
    </location>
</feature>
<dbReference type="InterPro" id="IPR001405">
    <property type="entry name" value="UPF0758"/>
</dbReference>
<dbReference type="PROSITE" id="PS50249">
    <property type="entry name" value="MPN"/>
    <property type="match status" value="1"/>
</dbReference>
<evidence type="ECO:0000256" key="7">
    <source>
        <dbReference type="SAM" id="MobiDB-lite"/>
    </source>
</evidence>
<dbReference type="Gene3D" id="3.40.140.10">
    <property type="entry name" value="Cytidine Deaminase, domain 2"/>
    <property type="match status" value="1"/>
</dbReference>
<dbReference type="EMBL" id="BAABJX010000020">
    <property type="protein sequence ID" value="GAA4828465.1"/>
    <property type="molecule type" value="Genomic_DNA"/>
</dbReference>
<comment type="caution">
    <text evidence="9">The sequence shown here is derived from an EMBL/GenBank/DDBJ whole genome shotgun (WGS) entry which is preliminary data.</text>
</comment>
<dbReference type="PANTHER" id="PTHR30471:SF3">
    <property type="entry name" value="UPF0758 PROTEIN YEES-RELATED"/>
    <property type="match status" value="1"/>
</dbReference>
<evidence type="ECO:0000256" key="1">
    <source>
        <dbReference type="ARBA" id="ARBA00022670"/>
    </source>
</evidence>
<dbReference type="InterPro" id="IPR046778">
    <property type="entry name" value="UPF0758_N"/>
</dbReference>
<organism evidence="9 10">
    <name type="scientific">Algivirga pacifica</name>
    <dbReference type="NCBI Taxonomy" id="1162670"/>
    <lineage>
        <taxon>Bacteria</taxon>
        <taxon>Pseudomonadati</taxon>
        <taxon>Bacteroidota</taxon>
        <taxon>Cytophagia</taxon>
        <taxon>Cytophagales</taxon>
        <taxon>Flammeovirgaceae</taxon>
        <taxon>Algivirga</taxon>
    </lineage>
</organism>
<keyword evidence="2" id="KW-0479">Metal-binding</keyword>
<keyword evidence="1" id="KW-0645">Protease</keyword>
<dbReference type="InterPro" id="IPR025657">
    <property type="entry name" value="RadC_JAB"/>
</dbReference>
<name>A0ABP9D5L7_9BACT</name>
<evidence type="ECO:0000256" key="4">
    <source>
        <dbReference type="ARBA" id="ARBA00022833"/>
    </source>
</evidence>
<feature type="region of interest" description="Disordered" evidence="7">
    <location>
        <begin position="1"/>
        <end position="20"/>
    </location>
</feature>
<dbReference type="Proteomes" id="UP001500298">
    <property type="component" value="Unassembled WGS sequence"/>
</dbReference>
<reference evidence="10" key="1">
    <citation type="journal article" date="2019" name="Int. J. Syst. Evol. Microbiol.">
        <title>The Global Catalogue of Microorganisms (GCM) 10K type strain sequencing project: providing services to taxonomists for standard genome sequencing and annotation.</title>
        <authorList>
            <consortium name="The Broad Institute Genomics Platform"/>
            <consortium name="The Broad Institute Genome Sequencing Center for Infectious Disease"/>
            <person name="Wu L."/>
            <person name="Ma J."/>
        </authorList>
    </citation>
    <scope>NUCLEOTIDE SEQUENCE [LARGE SCALE GENOMIC DNA]</scope>
    <source>
        <strain evidence="10">JCM 18326</strain>
    </source>
</reference>
<proteinExistence type="inferred from homology"/>
<keyword evidence="3" id="KW-0378">Hydrolase</keyword>
<dbReference type="NCBIfam" id="NF000642">
    <property type="entry name" value="PRK00024.1"/>
    <property type="match status" value="1"/>
</dbReference>
<keyword evidence="10" id="KW-1185">Reference proteome</keyword>
<evidence type="ECO:0000259" key="8">
    <source>
        <dbReference type="PROSITE" id="PS50249"/>
    </source>
</evidence>
<dbReference type="Pfam" id="PF20582">
    <property type="entry name" value="UPF0758_N"/>
    <property type="match status" value="1"/>
</dbReference>
<evidence type="ECO:0000256" key="2">
    <source>
        <dbReference type="ARBA" id="ARBA00022723"/>
    </source>
</evidence>
<keyword evidence="5" id="KW-0482">Metalloprotease</keyword>
<dbReference type="PROSITE" id="PS01302">
    <property type="entry name" value="UPF0758"/>
    <property type="match status" value="1"/>
</dbReference>
<dbReference type="PANTHER" id="PTHR30471">
    <property type="entry name" value="DNA REPAIR PROTEIN RADC"/>
    <property type="match status" value="1"/>
</dbReference>
<evidence type="ECO:0000313" key="9">
    <source>
        <dbReference type="EMBL" id="GAA4828465.1"/>
    </source>
</evidence>
<dbReference type="NCBIfam" id="TIGR00608">
    <property type="entry name" value="radc"/>
    <property type="match status" value="1"/>
</dbReference>
<evidence type="ECO:0000313" key="10">
    <source>
        <dbReference type="Proteomes" id="UP001500298"/>
    </source>
</evidence>
<gene>
    <name evidence="9" type="primary">radC</name>
    <name evidence="9" type="ORF">GCM10023331_11890</name>
</gene>